<evidence type="ECO:0000313" key="7">
    <source>
        <dbReference type="Proteomes" id="UP001501442"/>
    </source>
</evidence>
<dbReference type="InterPro" id="IPR028994">
    <property type="entry name" value="Integrin_alpha_N"/>
</dbReference>
<dbReference type="RefSeq" id="WP_345438233.1">
    <property type="nucleotide sequence ID" value="NZ_BAABHK010000015.1"/>
</dbReference>
<keyword evidence="7" id="KW-1185">Reference proteome</keyword>
<evidence type="ECO:0000256" key="1">
    <source>
        <dbReference type="ARBA" id="ARBA00010646"/>
    </source>
</evidence>
<evidence type="ECO:0000256" key="5">
    <source>
        <dbReference type="SAM" id="SignalP"/>
    </source>
</evidence>
<evidence type="ECO:0000256" key="3">
    <source>
        <dbReference type="ARBA" id="ARBA00022801"/>
    </source>
</evidence>
<dbReference type="InterPro" id="IPR018077">
    <property type="entry name" value="Glyco_hydro_fam25_subgr"/>
</dbReference>
<dbReference type="SUPFAM" id="SSF69318">
    <property type="entry name" value="Integrin alpha N-terminal domain"/>
    <property type="match status" value="2"/>
</dbReference>
<dbReference type="Gene3D" id="2.115.10.10">
    <property type="entry name" value="Tachylectin 2"/>
    <property type="match status" value="1"/>
</dbReference>
<dbReference type="SUPFAM" id="SSF51445">
    <property type="entry name" value="(Trans)glycosidases"/>
    <property type="match status" value="1"/>
</dbReference>
<evidence type="ECO:0008006" key="8">
    <source>
        <dbReference type="Google" id="ProtNLM"/>
    </source>
</evidence>
<feature type="chain" id="PRO_5046729792" description="Lysozyme" evidence="5">
    <location>
        <begin position="33"/>
        <end position="589"/>
    </location>
</feature>
<feature type="signal peptide" evidence="5">
    <location>
        <begin position="1"/>
        <end position="32"/>
    </location>
</feature>
<keyword evidence="3" id="KW-0378">Hydrolase</keyword>
<comment type="caution">
    <text evidence="6">The sequence shown here is derived from an EMBL/GenBank/DDBJ whole genome shotgun (WGS) entry which is preliminary data.</text>
</comment>
<dbReference type="SMART" id="SM00641">
    <property type="entry name" value="Glyco_25"/>
    <property type="match status" value="1"/>
</dbReference>
<dbReference type="InterPro" id="IPR013517">
    <property type="entry name" value="FG-GAP"/>
</dbReference>
<comment type="similarity">
    <text evidence="1">Belongs to the glycosyl hydrolase 25 family.</text>
</comment>
<accession>A0ABP8UM77</accession>
<dbReference type="InterPro" id="IPR002053">
    <property type="entry name" value="Glyco_hydro_25"/>
</dbReference>
<dbReference type="PROSITE" id="PS51904">
    <property type="entry name" value="GLYCOSYL_HYDROL_F25_2"/>
    <property type="match status" value="1"/>
</dbReference>
<keyword evidence="4" id="KW-0326">Glycosidase</keyword>
<dbReference type="InterPro" id="IPR017853">
    <property type="entry name" value="GH"/>
</dbReference>
<dbReference type="PANTHER" id="PTHR34135">
    <property type="entry name" value="LYSOZYME"/>
    <property type="match status" value="1"/>
</dbReference>
<keyword evidence="2 5" id="KW-0732">Signal</keyword>
<organism evidence="6 7">
    <name type="scientific">Actinoallomurus vinaceus</name>
    <dbReference type="NCBI Taxonomy" id="1080074"/>
    <lineage>
        <taxon>Bacteria</taxon>
        <taxon>Bacillati</taxon>
        <taxon>Actinomycetota</taxon>
        <taxon>Actinomycetes</taxon>
        <taxon>Streptosporangiales</taxon>
        <taxon>Thermomonosporaceae</taxon>
        <taxon>Actinoallomurus</taxon>
    </lineage>
</organism>
<dbReference type="PANTHER" id="PTHR34135:SF2">
    <property type="entry name" value="LYSOZYME"/>
    <property type="match status" value="1"/>
</dbReference>
<sequence length="589" mass="62095">MFWRRHQGRKGIRLAVATAGILAVLAGPYAGAARASSASPPAGRYPVKGVDITEYQHPGGAAVNWPQVRSSGVRFATLKATRGTNIVNPYFKSDLAAALDQGIATAPYHFLIGYDPNTASAQADYFISALKSAGYTGHRRGELPPILDLEWTDDGNSSCPPYTTVAQVQTWLDKVQAAFGVKPMIYTARGFMTGCLGSTTAFGSYLLQVADYTSGHTAPAVPPGWPDWLMWQYADVGSVPGVPTQNVTLDVFNGSEAKLDQLAGLGSSWVSSPVDVNGDGKADIVALDGKGQLWLYPSTGQTVTDHVLAGAVRIGTGWGGFTRMYVSDVTGDGKADVVTLDSKGQLWLYPSTGQTVTDHVLGGPVRIGTGWGGFGQMYVSDITGDAKADIVTLDDESQLWLYPSTGQAVTDHVLSGSVRIGTGWGGFNRLITGDVTGDGKADVVTLDTKGQLWLYPSTGQAVTDHVLSGSVRIGTGWGGFGQMYVSDITGDAKADIVTLDDKGQLWLYPSSGQTVTDHVLSGSVRIGTGWSFLLLLTNGDVNGDKKADIVAEGGDGQLWLYPSSGQGVTDHILSGKVRIGTGWNAFSII</sequence>
<dbReference type="Pfam" id="PF01183">
    <property type="entry name" value="Glyco_hydro_25"/>
    <property type="match status" value="1"/>
</dbReference>
<gene>
    <name evidence="6" type="ORF">GCM10023196_080080</name>
</gene>
<protein>
    <recommendedName>
        <fullName evidence="8">Lysozyme</fullName>
    </recommendedName>
</protein>
<proteinExistence type="inferred from homology"/>
<evidence type="ECO:0000256" key="4">
    <source>
        <dbReference type="ARBA" id="ARBA00023295"/>
    </source>
</evidence>
<dbReference type="Proteomes" id="UP001501442">
    <property type="component" value="Unassembled WGS sequence"/>
</dbReference>
<evidence type="ECO:0000256" key="2">
    <source>
        <dbReference type="ARBA" id="ARBA00022729"/>
    </source>
</evidence>
<dbReference type="Pfam" id="PF13517">
    <property type="entry name" value="FG-GAP_3"/>
    <property type="match status" value="2"/>
</dbReference>
<reference evidence="7" key="1">
    <citation type="journal article" date="2019" name="Int. J. Syst. Evol. Microbiol.">
        <title>The Global Catalogue of Microorganisms (GCM) 10K type strain sequencing project: providing services to taxonomists for standard genome sequencing and annotation.</title>
        <authorList>
            <consortium name="The Broad Institute Genomics Platform"/>
            <consortium name="The Broad Institute Genome Sequencing Center for Infectious Disease"/>
            <person name="Wu L."/>
            <person name="Ma J."/>
        </authorList>
    </citation>
    <scope>NUCLEOTIDE SEQUENCE [LARGE SCALE GENOMIC DNA]</scope>
    <source>
        <strain evidence="7">JCM 17939</strain>
    </source>
</reference>
<dbReference type="EMBL" id="BAABHK010000015">
    <property type="protein sequence ID" value="GAA4635268.1"/>
    <property type="molecule type" value="Genomic_DNA"/>
</dbReference>
<name>A0ABP8UM77_9ACTN</name>
<dbReference type="Gene3D" id="3.20.20.80">
    <property type="entry name" value="Glycosidases"/>
    <property type="match status" value="1"/>
</dbReference>
<evidence type="ECO:0000313" key="6">
    <source>
        <dbReference type="EMBL" id="GAA4635268.1"/>
    </source>
</evidence>